<dbReference type="SMART" id="SM00822">
    <property type="entry name" value="PKS_KR"/>
    <property type="match status" value="1"/>
</dbReference>
<evidence type="ECO:0000259" key="4">
    <source>
        <dbReference type="SMART" id="SM00822"/>
    </source>
</evidence>
<dbReference type="InterPro" id="IPR002347">
    <property type="entry name" value="SDR_fam"/>
</dbReference>
<dbReference type="GO" id="GO:0016616">
    <property type="term" value="F:oxidoreductase activity, acting on the CH-OH group of donors, NAD or NADP as acceptor"/>
    <property type="evidence" value="ECO:0007669"/>
    <property type="project" value="TreeGrafter"/>
</dbReference>
<dbReference type="PANTHER" id="PTHR24322:SF736">
    <property type="entry name" value="RETINOL DEHYDROGENASE 10"/>
    <property type="match status" value="1"/>
</dbReference>
<reference evidence="5" key="1">
    <citation type="submission" date="2019-03" db="EMBL/GenBank/DDBJ databases">
        <title>Long read genome sequence of the mycoparasitic Pythium oligandrum ATCC 38472 isolated from sugarbeet rhizosphere.</title>
        <authorList>
            <person name="Gaulin E."/>
        </authorList>
    </citation>
    <scope>NUCLEOTIDE SEQUENCE</scope>
    <source>
        <strain evidence="5">ATCC 38472_TT</strain>
    </source>
</reference>
<dbReference type="PANTHER" id="PTHR24322">
    <property type="entry name" value="PKSB"/>
    <property type="match status" value="1"/>
</dbReference>
<dbReference type="Proteomes" id="UP000794436">
    <property type="component" value="Unassembled WGS sequence"/>
</dbReference>
<dbReference type="AlphaFoldDB" id="A0A8K1C3E5"/>
<keyword evidence="6" id="KW-1185">Reference proteome</keyword>
<dbReference type="PRINTS" id="PR00080">
    <property type="entry name" value="SDRFAMILY"/>
</dbReference>
<dbReference type="PROSITE" id="PS00061">
    <property type="entry name" value="ADH_SHORT"/>
    <property type="match status" value="1"/>
</dbReference>
<gene>
    <name evidence="5" type="ORF">Poli38472_010614</name>
</gene>
<sequence>MPTFVEAAGATTTLFCGVWLLLQVLRKPLFCLDDRVVVVTGAAHGMGKRLAERLVGHGKRVTLVLLDVDEPALQRTREILEEAATATGSCVLAFNCDVADERAVRECVKRIQDAVAPKVISVLVNNAGIVTGKSFEDLTSSDIRRTLAVNTLGQMWMCKEILPILKASGDGLIVSVSSVMGLITGANLTDYCASKAAVCAFIESLRLELWRDGYRRHIRTLLVCPNAVDTGMFQGIMEGSDWTAWLSRMLLPASSELDAAKRIHSAMIHGEELVISCYSDWRGLVVPWLPAIARLLPPSLFDFIVYLGGGVHGMDTFVGRTLLETKQQQQ</sequence>
<proteinExistence type="inferred from homology"/>
<dbReference type="InterPro" id="IPR036291">
    <property type="entry name" value="NAD(P)-bd_dom_sf"/>
</dbReference>
<dbReference type="Gene3D" id="3.40.50.720">
    <property type="entry name" value="NAD(P)-binding Rossmann-like Domain"/>
    <property type="match status" value="1"/>
</dbReference>
<evidence type="ECO:0000256" key="1">
    <source>
        <dbReference type="ARBA" id="ARBA00006484"/>
    </source>
</evidence>
<accession>A0A8K1C3E5</accession>
<feature type="domain" description="Ketoreductase" evidence="4">
    <location>
        <begin position="35"/>
        <end position="245"/>
    </location>
</feature>
<evidence type="ECO:0000256" key="2">
    <source>
        <dbReference type="ARBA" id="ARBA00023002"/>
    </source>
</evidence>
<name>A0A8K1C3E5_PYTOL</name>
<dbReference type="EMBL" id="SPLM01000147">
    <property type="protein sequence ID" value="TMW55732.1"/>
    <property type="molecule type" value="Genomic_DNA"/>
</dbReference>
<dbReference type="InterPro" id="IPR020904">
    <property type="entry name" value="Sc_DH/Rdtase_CS"/>
</dbReference>
<protein>
    <recommendedName>
        <fullName evidence="4">Ketoreductase domain-containing protein</fullName>
    </recommendedName>
</protein>
<dbReference type="InterPro" id="IPR057326">
    <property type="entry name" value="KR_dom"/>
</dbReference>
<comment type="similarity">
    <text evidence="1 3">Belongs to the short-chain dehydrogenases/reductases (SDR) family.</text>
</comment>
<dbReference type="Pfam" id="PF00106">
    <property type="entry name" value="adh_short"/>
    <property type="match status" value="1"/>
</dbReference>
<dbReference type="SUPFAM" id="SSF51735">
    <property type="entry name" value="NAD(P)-binding Rossmann-fold domains"/>
    <property type="match status" value="1"/>
</dbReference>
<comment type="caution">
    <text evidence="5">The sequence shown here is derived from an EMBL/GenBank/DDBJ whole genome shotgun (WGS) entry which is preliminary data.</text>
</comment>
<evidence type="ECO:0000313" key="6">
    <source>
        <dbReference type="Proteomes" id="UP000794436"/>
    </source>
</evidence>
<dbReference type="PRINTS" id="PR00081">
    <property type="entry name" value="GDHRDH"/>
</dbReference>
<evidence type="ECO:0000256" key="3">
    <source>
        <dbReference type="RuleBase" id="RU000363"/>
    </source>
</evidence>
<keyword evidence="2" id="KW-0560">Oxidoreductase</keyword>
<organism evidence="5 6">
    <name type="scientific">Pythium oligandrum</name>
    <name type="common">Mycoparasitic fungus</name>
    <dbReference type="NCBI Taxonomy" id="41045"/>
    <lineage>
        <taxon>Eukaryota</taxon>
        <taxon>Sar</taxon>
        <taxon>Stramenopiles</taxon>
        <taxon>Oomycota</taxon>
        <taxon>Peronosporomycetes</taxon>
        <taxon>Pythiales</taxon>
        <taxon>Pythiaceae</taxon>
        <taxon>Pythium</taxon>
    </lineage>
</organism>
<dbReference type="OrthoDB" id="10253736at2759"/>
<evidence type="ECO:0000313" key="5">
    <source>
        <dbReference type="EMBL" id="TMW55732.1"/>
    </source>
</evidence>